<name>A0A382SNZ8_9ZZZZ</name>
<evidence type="ECO:0000256" key="2">
    <source>
        <dbReference type="ARBA" id="ARBA00022840"/>
    </source>
</evidence>
<dbReference type="AlphaFoldDB" id="A0A382SNZ8"/>
<dbReference type="GO" id="GO:0005524">
    <property type="term" value="F:ATP binding"/>
    <property type="evidence" value="ECO:0007669"/>
    <property type="project" value="UniProtKB-KW"/>
</dbReference>
<sequence>MVIKKSGDREEYDRKKLEISFHLACKKRPISEDKIQIAI</sequence>
<dbReference type="InterPro" id="IPR005144">
    <property type="entry name" value="ATP-cone_dom"/>
</dbReference>
<dbReference type="Pfam" id="PF03477">
    <property type="entry name" value="ATP-cone"/>
    <property type="match status" value="1"/>
</dbReference>
<keyword evidence="1" id="KW-0547">Nucleotide-binding</keyword>
<reference evidence="4" key="1">
    <citation type="submission" date="2018-05" db="EMBL/GenBank/DDBJ databases">
        <authorList>
            <person name="Lanie J.A."/>
            <person name="Ng W.-L."/>
            <person name="Kazmierczak K.M."/>
            <person name="Andrzejewski T.M."/>
            <person name="Davidsen T.M."/>
            <person name="Wayne K.J."/>
            <person name="Tettelin H."/>
            <person name="Glass J.I."/>
            <person name="Rusch D."/>
            <person name="Podicherti R."/>
            <person name="Tsui H.-C.T."/>
            <person name="Winkler M.E."/>
        </authorList>
    </citation>
    <scope>NUCLEOTIDE SEQUENCE</scope>
</reference>
<dbReference type="EMBL" id="UINC01130509">
    <property type="protein sequence ID" value="SVD11619.1"/>
    <property type="molecule type" value="Genomic_DNA"/>
</dbReference>
<feature type="non-terminal residue" evidence="4">
    <location>
        <position position="39"/>
    </location>
</feature>
<gene>
    <name evidence="4" type="ORF">METZ01_LOCUS364473</name>
</gene>
<evidence type="ECO:0000313" key="4">
    <source>
        <dbReference type="EMBL" id="SVD11619.1"/>
    </source>
</evidence>
<evidence type="ECO:0000256" key="1">
    <source>
        <dbReference type="ARBA" id="ARBA00022741"/>
    </source>
</evidence>
<protein>
    <recommendedName>
        <fullName evidence="3">ATP-cone domain-containing protein</fullName>
    </recommendedName>
</protein>
<feature type="domain" description="ATP-cone" evidence="3">
    <location>
        <begin position="1"/>
        <end position="39"/>
    </location>
</feature>
<proteinExistence type="predicted"/>
<organism evidence="4">
    <name type="scientific">marine metagenome</name>
    <dbReference type="NCBI Taxonomy" id="408172"/>
    <lineage>
        <taxon>unclassified sequences</taxon>
        <taxon>metagenomes</taxon>
        <taxon>ecological metagenomes</taxon>
    </lineage>
</organism>
<evidence type="ECO:0000259" key="3">
    <source>
        <dbReference type="PROSITE" id="PS51161"/>
    </source>
</evidence>
<dbReference type="PROSITE" id="PS51161">
    <property type="entry name" value="ATP_CONE"/>
    <property type="match status" value="1"/>
</dbReference>
<accession>A0A382SNZ8</accession>
<keyword evidence="2" id="KW-0067">ATP-binding</keyword>